<evidence type="ECO:0000313" key="3">
    <source>
        <dbReference type="Proteomes" id="UP000438429"/>
    </source>
</evidence>
<feature type="region of interest" description="Disordered" evidence="1">
    <location>
        <begin position="52"/>
        <end position="87"/>
    </location>
</feature>
<evidence type="ECO:0000256" key="1">
    <source>
        <dbReference type="SAM" id="MobiDB-lite"/>
    </source>
</evidence>
<dbReference type="Proteomes" id="UP000438429">
    <property type="component" value="Unassembled WGS sequence"/>
</dbReference>
<proteinExistence type="predicted"/>
<dbReference type="AlphaFoldDB" id="A0A6A4TGH1"/>
<organism evidence="2 3">
    <name type="scientific">Scophthalmus maximus</name>
    <name type="common">Turbot</name>
    <name type="synonym">Psetta maxima</name>
    <dbReference type="NCBI Taxonomy" id="52904"/>
    <lineage>
        <taxon>Eukaryota</taxon>
        <taxon>Metazoa</taxon>
        <taxon>Chordata</taxon>
        <taxon>Craniata</taxon>
        <taxon>Vertebrata</taxon>
        <taxon>Euteleostomi</taxon>
        <taxon>Actinopterygii</taxon>
        <taxon>Neopterygii</taxon>
        <taxon>Teleostei</taxon>
        <taxon>Neoteleostei</taxon>
        <taxon>Acanthomorphata</taxon>
        <taxon>Carangaria</taxon>
        <taxon>Pleuronectiformes</taxon>
        <taxon>Pleuronectoidei</taxon>
        <taxon>Scophthalmidae</taxon>
        <taxon>Scophthalmus</taxon>
    </lineage>
</organism>
<sequence length="87" mass="9262">MNHIDLSQRRKRAGKGTAQEPCSYGGGCDGPVAVIVVPYALLFPLSKQVIPDEGHEVGGGPKRLQMKSDGHSSTDMSLVNNTLQSNN</sequence>
<accession>A0A6A4TGH1</accession>
<dbReference type="EMBL" id="VEVO01000002">
    <property type="protein sequence ID" value="KAF0045777.1"/>
    <property type="molecule type" value="Genomic_DNA"/>
</dbReference>
<name>A0A6A4TGH1_SCOMX</name>
<evidence type="ECO:0000313" key="2">
    <source>
        <dbReference type="EMBL" id="KAF0045777.1"/>
    </source>
</evidence>
<comment type="caution">
    <text evidence="2">The sequence shown here is derived from an EMBL/GenBank/DDBJ whole genome shotgun (WGS) entry which is preliminary data.</text>
</comment>
<reference evidence="2 3" key="1">
    <citation type="submission" date="2019-06" db="EMBL/GenBank/DDBJ databases">
        <title>Draft genomes of female and male turbot (Scophthalmus maximus).</title>
        <authorList>
            <person name="Xu H."/>
            <person name="Xu X.-W."/>
            <person name="Shao C."/>
            <person name="Chen S."/>
        </authorList>
    </citation>
    <scope>NUCLEOTIDE SEQUENCE [LARGE SCALE GENOMIC DNA]</scope>
    <source>
        <strain evidence="2">Ysfricsl-2016a</strain>
        <tissue evidence="2">Blood</tissue>
    </source>
</reference>
<feature type="compositionally biased region" description="Polar residues" evidence="1">
    <location>
        <begin position="73"/>
        <end position="87"/>
    </location>
</feature>
<protein>
    <submittedName>
        <fullName evidence="2">Uncharacterized protein</fullName>
    </submittedName>
</protein>
<feature type="region of interest" description="Disordered" evidence="1">
    <location>
        <begin position="1"/>
        <end position="22"/>
    </location>
</feature>
<gene>
    <name evidence="2" type="ORF">F2P81_002306</name>
</gene>